<accession>A0ABU3PGM8</accession>
<evidence type="ECO:0000256" key="1">
    <source>
        <dbReference type="ARBA" id="ARBA00022531"/>
    </source>
</evidence>
<feature type="domain" description="PKD" evidence="4">
    <location>
        <begin position="36"/>
        <end position="115"/>
    </location>
</feature>
<keyword evidence="1" id="KW-0602">Photosynthesis</keyword>
<dbReference type="InterPro" id="IPR028203">
    <property type="entry name" value="PSII_CF48-like_dom"/>
</dbReference>
<dbReference type="CDD" id="cd15482">
    <property type="entry name" value="Sialidase_non-viral"/>
    <property type="match status" value="1"/>
</dbReference>
<dbReference type="PROSITE" id="PS50093">
    <property type="entry name" value="PKD"/>
    <property type="match status" value="1"/>
</dbReference>
<evidence type="ECO:0000259" key="4">
    <source>
        <dbReference type="PROSITE" id="PS50093"/>
    </source>
</evidence>
<feature type="signal peptide" evidence="3">
    <location>
        <begin position="1"/>
        <end position="22"/>
    </location>
</feature>
<dbReference type="PANTHER" id="PTHR47199:SF2">
    <property type="entry name" value="PHOTOSYSTEM II STABILITY_ASSEMBLY FACTOR HCF136, CHLOROPLASTIC"/>
    <property type="match status" value="1"/>
</dbReference>
<keyword evidence="6" id="KW-1185">Reference proteome</keyword>
<dbReference type="InterPro" id="IPR013783">
    <property type="entry name" value="Ig-like_fold"/>
</dbReference>
<dbReference type="InterPro" id="IPR000601">
    <property type="entry name" value="PKD_dom"/>
</dbReference>
<dbReference type="Gene3D" id="2.130.10.10">
    <property type="entry name" value="YVTN repeat-like/Quinoprotein amine dehydrogenase"/>
    <property type="match status" value="4"/>
</dbReference>
<dbReference type="SUPFAM" id="SSF110296">
    <property type="entry name" value="Oligoxyloglucan reducing end-specific cellobiohydrolase"/>
    <property type="match status" value="2"/>
</dbReference>
<feature type="chain" id="PRO_5045450739" evidence="3">
    <location>
        <begin position="23"/>
        <end position="779"/>
    </location>
</feature>
<dbReference type="SUPFAM" id="SSF50939">
    <property type="entry name" value="Sialidases"/>
    <property type="match status" value="1"/>
</dbReference>
<proteinExistence type="predicted"/>
<dbReference type="PANTHER" id="PTHR47199">
    <property type="entry name" value="PHOTOSYSTEM II STABILITY/ASSEMBLY FACTOR HCF136, CHLOROPLASTIC"/>
    <property type="match status" value="1"/>
</dbReference>
<dbReference type="PROSITE" id="PS51257">
    <property type="entry name" value="PROKAR_LIPOPROTEIN"/>
    <property type="match status" value="1"/>
</dbReference>
<organism evidence="5 6">
    <name type="scientific">Roseateles aquae</name>
    <dbReference type="NCBI Taxonomy" id="3077235"/>
    <lineage>
        <taxon>Bacteria</taxon>
        <taxon>Pseudomonadati</taxon>
        <taxon>Pseudomonadota</taxon>
        <taxon>Betaproteobacteria</taxon>
        <taxon>Burkholderiales</taxon>
        <taxon>Sphaerotilaceae</taxon>
        <taxon>Roseateles</taxon>
    </lineage>
</organism>
<dbReference type="InterPro" id="IPR035986">
    <property type="entry name" value="PKD_dom_sf"/>
</dbReference>
<dbReference type="CDD" id="cd00146">
    <property type="entry name" value="PKD"/>
    <property type="match status" value="1"/>
</dbReference>
<evidence type="ECO:0000313" key="5">
    <source>
        <dbReference type="EMBL" id="MDT9001689.1"/>
    </source>
</evidence>
<keyword evidence="2" id="KW-0604">Photosystem II</keyword>
<dbReference type="InterPro" id="IPR036278">
    <property type="entry name" value="Sialidase_sf"/>
</dbReference>
<dbReference type="Pfam" id="PF18911">
    <property type="entry name" value="PKD_4"/>
    <property type="match status" value="1"/>
</dbReference>
<protein>
    <submittedName>
        <fullName evidence="5">YCF48-related protein</fullName>
    </submittedName>
</protein>
<dbReference type="InterPro" id="IPR022409">
    <property type="entry name" value="PKD/Chitinase_dom"/>
</dbReference>
<name>A0ABU3PGM8_9BURK</name>
<keyword evidence="3" id="KW-0732">Signal</keyword>
<dbReference type="Gene3D" id="2.60.40.10">
    <property type="entry name" value="Immunoglobulins"/>
    <property type="match status" value="1"/>
</dbReference>
<comment type="caution">
    <text evidence="5">The sequence shown here is derived from an EMBL/GenBank/DDBJ whole genome shotgun (WGS) entry which is preliminary data.</text>
</comment>
<dbReference type="EMBL" id="JAVXZY010000010">
    <property type="protein sequence ID" value="MDT9001689.1"/>
    <property type="molecule type" value="Genomic_DNA"/>
</dbReference>
<sequence>MRNSVISTGMLAALLSTALLLASCGGGNDQAVTAIPASVSIAAPRSVESATAVQFGSSAGALAGLKYQWDFGDGSSSNEAAPSHSYTRGGDFEVLLKVSNAAGESRETRTKLTITNLANVRGLECSGPENTGWCWQSPRPTGNAIATVYFVDASTGWRGGEAGDVFSTVDGGVTWQRQRSTAMGSIFRFKFLDRQTGWALSSLGEVLRTGDGGKSWAVSALPVAPVGQDASDIEATNAKAIYAKLDSKVFASSDGGVTWRSIAGQADVSPAGRVWTLQGNSLQVTDDGGLTFTSVLEFAGQTYGDTLLRVGETRAVVVRRGKWADSDPGTYTTIDGGKSWQKMVDGYFTPYGLQPAWVSADGRVFVAYAARQPEAESNWYRSEDAGQHWTYMGSGTDVGRYSATPAGTLLHHNARSGVYELSQDGWTWQAVRACTDGVMRYAEKTGLLVCQRSMDLRTQFYLSKDMGKNWQLIVDVDRSNHQDIDGQNWPRSLLDFSDAKHGFLIDASGNGRSTADGGATWQLKAAGLGRGSWLRLVGNRTAWMINAQGKLVKSIDGGETWIENDGATYIGEKNSPKVSYVALGFENEALGWYRRINPNGDYMFTQYGVTRDGGLSWERVSFPLPYYVASMRLGSKAWLALSDGAQELLVSTDNGKTWVVNRNPEEIRAPVFSDDATIWAVSSAGSRLLKSEDFGAHWSEVSLPATSRILTDVKFANAKVGWVVGDSGLILKTQDGGKTWQQQASGTKLMLTSICVVDTQTAWVMGREGVVLATGTGGD</sequence>
<dbReference type="Pfam" id="PF14870">
    <property type="entry name" value="PSII_BNR"/>
    <property type="match status" value="2"/>
</dbReference>
<dbReference type="RefSeq" id="WP_315652569.1">
    <property type="nucleotide sequence ID" value="NZ_JAVXZY010000010.1"/>
</dbReference>
<dbReference type="SMART" id="SM00089">
    <property type="entry name" value="PKD"/>
    <property type="match status" value="1"/>
</dbReference>
<gene>
    <name evidence="5" type="ORF">RQP53_20600</name>
</gene>
<evidence type="ECO:0000256" key="2">
    <source>
        <dbReference type="ARBA" id="ARBA00023276"/>
    </source>
</evidence>
<reference evidence="5" key="1">
    <citation type="submission" date="2023-09" db="EMBL/GenBank/DDBJ databases">
        <title>Paucibacter sp. APW11 Genome sequencing and assembly.</title>
        <authorList>
            <person name="Kim I."/>
        </authorList>
    </citation>
    <scope>NUCLEOTIDE SEQUENCE</scope>
    <source>
        <strain evidence="5">APW11</strain>
    </source>
</reference>
<evidence type="ECO:0000313" key="6">
    <source>
        <dbReference type="Proteomes" id="UP001246372"/>
    </source>
</evidence>
<dbReference type="Proteomes" id="UP001246372">
    <property type="component" value="Unassembled WGS sequence"/>
</dbReference>
<dbReference type="InterPro" id="IPR015943">
    <property type="entry name" value="WD40/YVTN_repeat-like_dom_sf"/>
</dbReference>
<evidence type="ECO:0000256" key="3">
    <source>
        <dbReference type="SAM" id="SignalP"/>
    </source>
</evidence>
<dbReference type="SUPFAM" id="SSF49299">
    <property type="entry name" value="PKD domain"/>
    <property type="match status" value="1"/>
</dbReference>